<keyword evidence="1" id="KW-1133">Transmembrane helix</keyword>
<keyword evidence="3" id="KW-1185">Reference proteome</keyword>
<dbReference type="Proteomes" id="UP000295636">
    <property type="component" value="Unassembled WGS sequence"/>
</dbReference>
<dbReference type="AlphaFoldDB" id="A0A4R5KN68"/>
<evidence type="ECO:0000313" key="2">
    <source>
        <dbReference type="EMBL" id="TDF97099.1"/>
    </source>
</evidence>
<organism evidence="2 3">
    <name type="scientific">Paenibacillus piri</name>
    <dbReference type="NCBI Taxonomy" id="2547395"/>
    <lineage>
        <taxon>Bacteria</taxon>
        <taxon>Bacillati</taxon>
        <taxon>Bacillota</taxon>
        <taxon>Bacilli</taxon>
        <taxon>Bacillales</taxon>
        <taxon>Paenibacillaceae</taxon>
        <taxon>Paenibacillus</taxon>
    </lineage>
</organism>
<reference evidence="2 3" key="1">
    <citation type="submission" date="2019-03" db="EMBL/GenBank/DDBJ databases">
        <title>This is whole genome sequence of Paenibacillus sp MS74 strain.</title>
        <authorList>
            <person name="Trinh H.N."/>
        </authorList>
    </citation>
    <scope>NUCLEOTIDE SEQUENCE [LARGE SCALE GENOMIC DNA]</scope>
    <source>
        <strain evidence="2 3">MS74</strain>
    </source>
</reference>
<sequence length="165" mass="19789">MTVDWVWYSLSCLVIIILFWRFVDWRRSRRIWIGLFAMQTITWGVGLTLVELHWIEFPVRVFPDATRQNFIAAYFIYPCLFVLYDQCYPRGGRLKQWIYTAAYAAASSGWEYVMSTSTHILKYHHWNPLCRFVLAAVSLLLCRWLVIWMFKRQYPVRSAEHGGYE</sequence>
<name>A0A4R5KN68_9BACL</name>
<protein>
    <submittedName>
        <fullName evidence="2">Uncharacterized protein</fullName>
    </submittedName>
</protein>
<comment type="caution">
    <text evidence="2">The sequence shown here is derived from an EMBL/GenBank/DDBJ whole genome shotgun (WGS) entry which is preliminary data.</text>
</comment>
<dbReference type="InterPro" id="IPR048147">
    <property type="entry name" value="CBO0543-like"/>
</dbReference>
<feature type="transmembrane region" description="Helical" evidence="1">
    <location>
        <begin position="96"/>
        <end position="113"/>
    </location>
</feature>
<feature type="transmembrane region" description="Helical" evidence="1">
    <location>
        <begin position="67"/>
        <end position="84"/>
    </location>
</feature>
<dbReference type="NCBIfam" id="NF041644">
    <property type="entry name" value="CBO0543_fam"/>
    <property type="match status" value="1"/>
</dbReference>
<dbReference type="EMBL" id="SMRT01000006">
    <property type="protein sequence ID" value="TDF97099.1"/>
    <property type="molecule type" value="Genomic_DNA"/>
</dbReference>
<feature type="transmembrane region" description="Helical" evidence="1">
    <location>
        <begin position="133"/>
        <end position="150"/>
    </location>
</feature>
<dbReference type="RefSeq" id="WP_133229335.1">
    <property type="nucleotide sequence ID" value="NZ_SMRT01000006.1"/>
</dbReference>
<feature type="transmembrane region" description="Helical" evidence="1">
    <location>
        <begin position="6"/>
        <end position="23"/>
    </location>
</feature>
<evidence type="ECO:0000313" key="3">
    <source>
        <dbReference type="Proteomes" id="UP000295636"/>
    </source>
</evidence>
<keyword evidence="1" id="KW-0812">Transmembrane</keyword>
<proteinExistence type="predicted"/>
<keyword evidence="1" id="KW-0472">Membrane</keyword>
<dbReference type="OrthoDB" id="1683460at2"/>
<gene>
    <name evidence="2" type="ORF">E1757_14755</name>
</gene>
<evidence type="ECO:0000256" key="1">
    <source>
        <dbReference type="SAM" id="Phobius"/>
    </source>
</evidence>
<accession>A0A4R5KN68</accession>
<feature type="transmembrane region" description="Helical" evidence="1">
    <location>
        <begin position="35"/>
        <end position="55"/>
    </location>
</feature>